<evidence type="ECO:0000313" key="4">
    <source>
        <dbReference type="EMBL" id="PIY31975.1"/>
    </source>
</evidence>
<dbReference type="Gene3D" id="3.10.350.10">
    <property type="entry name" value="LysM domain"/>
    <property type="match status" value="1"/>
</dbReference>
<dbReference type="Pfam" id="PF01476">
    <property type="entry name" value="LysM"/>
    <property type="match status" value="1"/>
</dbReference>
<evidence type="ECO:0000259" key="2">
    <source>
        <dbReference type="PROSITE" id="PS51782"/>
    </source>
</evidence>
<feature type="coiled-coil region" evidence="1">
    <location>
        <begin position="24"/>
        <end position="295"/>
    </location>
</feature>
<feature type="coiled-coil region" evidence="1">
    <location>
        <begin position="325"/>
        <end position="409"/>
    </location>
</feature>
<sequence>MSKNLIVLFIVVLLIVGGFSIYTYDQSNQAKKELEEKNLRLESSNELISELKENIKEKEKQIEELSANLTKEKKDLEQEYTDKLSILTEERAKLEASLAEKEKIWLDQDKEKEQFMIKLEEEVKGYKESISKLDNEIVNLKEGVVQLTNEKKDLEQEYTDKLSGLMEEKINLGTLLAEKEEIIKTIESQKEEAEQAVFSKDRLISELTGDIEEKEAQINELQANLTKEEKDLEKEYADKLPGLMEEKARLEAQLIQQEEMLKAKDREKEEFIAKLETYTNQINELKDKLTLQESEKEKDYTAELSILREEKSAFETQLKTSQALLSEREDTITILKQQKEESEKNLADQDKIVVELSESIKGYENQVTEIKEQMAKEGKEKEAECASRLSLLMEEKSIVEAKLAEAMQKGIPDYYEVKRGDSLWKIAERFYNQGEEWIKIFEANLDKIKNPNLIYPYQRLTIPKE</sequence>
<dbReference type="PROSITE" id="PS51782">
    <property type="entry name" value="LYSM"/>
    <property type="match status" value="1"/>
</dbReference>
<protein>
    <recommendedName>
        <fullName evidence="2">LysM domain-containing protein</fullName>
    </recommendedName>
</protein>
<reference evidence="4 6" key="2">
    <citation type="submission" date="2017-09" db="EMBL/GenBank/DDBJ databases">
        <title>Depth-based differentiation of microbial function through sediment-hosted aquifers and enrichment of novel symbionts in the deep terrestrial subsurface.</title>
        <authorList>
            <person name="Probst A.J."/>
            <person name="Ladd B."/>
            <person name="Jarett J.K."/>
            <person name="Geller-Mcgrath D.E."/>
            <person name="Sieber C.M."/>
            <person name="Emerson J.B."/>
            <person name="Anantharaman K."/>
            <person name="Thomas B.C."/>
            <person name="Malmstrom R."/>
            <person name="Stieglmeier M."/>
            <person name="Klingl A."/>
            <person name="Woyke T."/>
            <person name="Ryan C.M."/>
            <person name="Banfield J.F."/>
        </authorList>
    </citation>
    <scope>NUCLEOTIDE SEQUENCE [LARGE SCALE GENOMIC DNA]</scope>
    <source>
        <strain evidence="4">CG_4_10_14_3_um_filter_34_13</strain>
    </source>
</reference>
<accession>A0A1J5GID0</accession>
<name>A0A1J5GID0_9BACT</name>
<dbReference type="STRING" id="1805029.AUK42_07805"/>
<evidence type="ECO:0000313" key="6">
    <source>
        <dbReference type="Proteomes" id="UP000230646"/>
    </source>
</evidence>
<accession>A0A2M7PN72</accession>
<dbReference type="SUPFAM" id="SSF90257">
    <property type="entry name" value="Myosin rod fragments"/>
    <property type="match status" value="1"/>
</dbReference>
<dbReference type="Proteomes" id="UP000230646">
    <property type="component" value="Unassembled WGS sequence"/>
</dbReference>
<dbReference type="Proteomes" id="UP000182763">
    <property type="component" value="Unassembled WGS sequence"/>
</dbReference>
<dbReference type="SUPFAM" id="SSF54106">
    <property type="entry name" value="LysM domain"/>
    <property type="match status" value="1"/>
</dbReference>
<dbReference type="InterPro" id="IPR036779">
    <property type="entry name" value="LysM_dom_sf"/>
</dbReference>
<proteinExistence type="predicted"/>
<dbReference type="SMART" id="SM00257">
    <property type="entry name" value="LysM"/>
    <property type="match status" value="1"/>
</dbReference>
<gene>
    <name evidence="3" type="ORF">AUK42_07805</name>
    <name evidence="4" type="ORF">COZ07_07300</name>
</gene>
<comment type="caution">
    <text evidence="3">The sequence shown here is derived from an EMBL/GenBank/DDBJ whole genome shotgun (WGS) entry which is preliminary data.</text>
</comment>
<dbReference type="EMBL" id="PFKO01000277">
    <property type="protein sequence ID" value="PIY31975.1"/>
    <property type="molecule type" value="Genomic_DNA"/>
</dbReference>
<organism evidence="3 5">
    <name type="scientific">Candidatus Infernicultor aquiphilus</name>
    <dbReference type="NCBI Taxonomy" id="1805029"/>
    <lineage>
        <taxon>Bacteria</taxon>
        <taxon>Pseudomonadati</taxon>
        <taxon>Atribacterota</taxon>
        <taxon>Candidatus Phoenicimicrobiia</taxon>
        <taxon>Candidatus Pheonicimicrobiales</taxon>
        <taxon>Candidatus Phoenicimicrobiaceae</taxon>
        <taxon>Candidatus Infernicultor</taxon>
    </lineage>
</organism>
<evidence type="ECO:0000313" key="3">
    <source>
        <dbReference type="EMBL" id="OIP66792.1"/>
    </source>
</evidence>
<dbReference type="AlphaFoldDB" id="A0A1J5GID0"/>
<dbReference type="CDD" id="cd00118">
    <property type="entry name" value="LysM"/>
    <property type="match status" value="1"/>
</dbReference>
<dbReference type="PANTHER" id="PTHR34700:SF4">
    <property type="entry name" value="PHAGE-LIKE ELEMENT PBSX PROTEIN XKDP"/>
    <property type="match status" value="1"/>
</dbReference>
<keyword evidence="1" id="KW-0175">Coiled coil</keyword>
<reference evidence="3 5" key="1">
    <citation type="journal article" date="2016" name="Environ. Microbiol.">
        <title>Genomic resolution of a cold subsurface aquifer community provides metabolic insights for novel microbes adapted to high CO concentrations.</title>
        <authorList>
            <person name="Probst A.J."/>
            <person name="Castelle C.J."/>
            <person name="Singh A."/>
            <person name="Brown C.T."/>
            <person name="Anantharaman K."/>
            <person name="Sharon I."/>
            <person name="Hug L.A."/>
            <person name="Burstein D."/>
            <person name="Emerson J.B."/>
            <person name="Thomas B.C."/>
            <person name="Banfield J.F."/>
        </authorList>
    </citation>
    <scope>NUCLEOTIDE SEQUENCE [LARGE SCALE GENOMIC DNA]</scope>
    <source>
        <strain evidence="3">CG2_30_33_13</strain>
    </source>
</reference>
<dbReference type="PANTHER" id="PTHR34700">
    <property type="entry name" value="POTASSIUM BINDING PROTEIN KBP"/>
    <property type="match status" value="1"/>
</dbReference>
<dbReference type="InterPro" id="IPR052196">
    <property type="entry name" value="Bact_Kbp"/>
</dbReference>
<feature type="domain" description="LysM" evidence="2">
    <location>
        <begin position="413"/>
        <end position="462"/>
    </location>
</feature>
<dbReference type="RefSeq" id="WP_406607946.1">
    <property type="nucleotide sequence ID" value="NZ_PFKO01000277.1"/>
</dbReference>
<evidence type="ECO:0000313" key="5">
    <source>
        <dbReference type="Proteomes" id="UP000182763"/>
    </source>
</evidence>
<dbReference type="EMBL" id="MNYY01000152">
    <property type="protein sequence ID" value="OIP66792.1"/>
    <property type="molecule type" value="Genomic_DNA"/>
</dbReference>
<evidence type="ECO:0000256" key="1">
    <source>
        <dbReference type="SAM" id="Coils"/>
    </source>
</evidence>
<dbReference type="InterPro" id="IPR018392">
    <property type="entry name" value="LysM"/>
</dbReference>